<dbReference type="PROSITE" id="PS51819">
    <property type="entry name" value="VOC"/>
    <property type="match status" value="1"/>
</dbReference>
<evidence type="ECO:0000313" key="5">
    <source>
        <dbReference type="Proteomes" id="UP001500740"/>
    </source>
</evidence>
<dbReference type="PANTHER" id="PTHR43048:SF3">
    <property type="entry name" value="METHYLMALONYL-COA EPIMERASE, MITOCHONDRIAL"/>
    <property type="match status" value="1"/>
</dbReference>
<evidence type="ECO:0000256" key="2">
    <source>
        <dbReference type="ARBA" id="ARBA00022723"/>
    </source>
</evidence>
<dbReference type="InterPro" id="IPR029068">
    <property type="entry name" value="Glyas_Bleomycin-R_OHBP_Dase"/>
</dbReference>
<dbReference type="SUPFAM" id="SSF54593">
    <property type="entry name" value="Glyoxalase/Bleomycin resistance protein/Dihydroxybiphenyl dioxygenase"/>
    <property type="match status" value="1"/>
</dbReference>
<dbReference type="Gene3D" id="3.10.180.10">
    <property type="entry name" value="2,3-Dihydroxybiphenyl 1,2-Dioxygenase, domain 1"/>
    <property type="match status" value="1"/>
</dbReference>
<dbReference type="NCBIfam" id="TIGR03081">
    <property type="entry name" value="metmalonyl_epim"/>
    <property type="match status" value="1"/>
</dbReference>
<evidence type="ECO:0000313" key="4">
    <source>
        <dbReference type="EMBL" id="GAA0458434.1"/>
    </source>
</evidence>
<feature type="domain" description="VOC" evidence="3">
    <location>
        <begin position="3"/>
        <end position="131"/>
    </location>
</feature>
<dbReference type="Pfam" id="PF13669">
    <property type="entry name" value="Glyoxalase_4"/>
    <property type="match status" value="1"/>
</dbReference>
<reference evidence="4 5" key="1">
    <citation type="journal article" date="2019" name="Int. J. Syst. Evol. Microbiol.">
        <title>The Global Catalogue of Microorganisms (GCM) 10K type strain sequencing project: providing services to taxonomists for standard genome sequencing and annotation.</title>
        <authorList>
            <consortium name="The Broad Institute Genomics Platform"/>
            <consortium name="The Broad Institute Genome Sequencing Center for Infectious Disease"/>
            <person name="Wu L."/>
            <person name="Ma J."/>
        </authorList>
    </citation>
    <scope>NUCLEOTIDE SEQUENCE [LARGE SCALE GENOMIC DNA]</scope>
    <source>
        <strain evidence="4 5">JCM 14193</strain>
    </source>
</reference>
<dbReference type="InterPro" id="IPR051785">
    <property type="entry name" value="MMCE/EMCE_epimerase"/>
</dbReference>
<organism evidence="4 5">
    <name type="scientific">Alkalibacillus silvisoli</name>
    <dbReference type="NCBI Taxonomy" id="392823"/>
    <lineage>
        <taxon>Bacteria</taxon>
        <taxon>Bacillati</taxon>
        <taxon>Bacillota</taxon>
        <taxon>Bacilli</taxon>
        <taxon>Bacillales</taxon>
        <taxon>Bacillaceae</taxon>
        <taxon>Alkalibacillus</taxon>
    </lineage>
</organism>
<protein>
    <submittedName>
        <fullName evidence="4">Methylmalonyl-CoA epimerase</fullName>
    </submittedName>
</protein>
<keyword evidence="2" id="KW-0479">Metal-binding</keyword>
<dbReference type="EMBL" id="BAAACZ010000009">
    <property type="protein sequence ID" value="GAA0458434.1"/>
    <property type="molecule type" value="Genomic_DNA"/>
</dbReference>
<dbReference type="InterPro" id="IPR017515">
    <property type="entry name" value="MeMalonyl-CoA_epimerase"/>
</dbReference>
<dbReference type="InterPro" id="IPR037523">
    <property type="entry name" value="VOC_core"/>
</dbReference>
<evidence type="ECO:0000256" key="1">
    <source>
        <dbReference type="ARBA" id="ARBA00009308"/>
    </source>
</evidence>
<evidence type="ECO:0000259" key="3">
    <source>
        <dbReference type="PROSITE" id="PS51819"/>
    </source>
</evidence>
<dbReference type="Proteomes" id="UP001500740">
    <property type="component" value="Unassembled WGS sequence"/>
</dbReference>
<dbReference type="CDD" id="cd07249">
    <property type="entry name" value="MMCE"/>
    <property type="match status" value="1"/>
</dbReference>
<keyword evidence="5" id="KW-1185">Reference proteome</keyword>
<dbReference type="PANTHER" id="PTHR43048">
    <property type="entry name" value="METHYLMALONYL-COA EPIMERASE"/>
    <property type="match status" value="1"/>
</dbReference>
<comment type="similarity">
    <text evidence="1">Belongs to the methylmalonyl-CoA epimerase family.</text>
</comment>
<sequence length="132" mass="14666">MNKIAHIGIAVSSIEETLPFYRDHLGLEFKGVEEVESEHVKVAFLKIGESAIELLEPLNSQSPIAKYIDQKGEGIHHIALDVNDIDERLNNLKEQGIPLIHEQPKEGAHGSQIAFLHPKAANGVLFELCQQK</sequence>
<gene>
    <name evidence="4" type="primary">mce</name>
    <name evidence="4" type="ORF">GCM10008935_11950</name>
</gene>
<name>A0ABN0ZTD5_9BACI</name>
<comment type="caution">
    <text evidence="4">The sequence shown here is derived from an EMBL/GenBank/DDBJ whole genome shotgun (WGS) entry which is preliminary data.</text>
</comment>
<accession>A0ABN0ZTD5</accession>
<proteinExistence type="inferred from homology"/>